<gene>
    <name evidence="4" type="ORF">H9634_07530</name>
</gene>
<dbReference type="Pfam" id="PF01066">
    <property type="entry name" value="CDP-OH_P_transf"/>
    <property type="match status" value="1"/>
</dbReference>
<keyword evidence="3" id="KW-1133">Transmembrane helix</keyword>
<evidence type="ECO:0000256" key="3">
    <source>
        <dbReference type="SAM" id="Phobius"/>
    </source>
</evidence>
<evidence type="ECO:0000256" key="1">
    <source>
        <dbReference type="ARBA" id="ARBA00022679"/>
    </source>
</evidence>
<dbReference type="EMBL" id="JACSPY010000006">
    <property type="protein sequence ID" value="MBD8020628.1"/>
    <property type="molecule type" value="Genomic_DNA"/>
</dbReference>
<keyword evidence="3" id="KW-0812">Transmembrane</keyword>
<dbReference type="InterPro" id="IPR000462">
    <property type="entry name" value="CDP-OH_P_trans"/>
</dbReference>
<proteinExistence type="inferred from homology"/>
<dbReference type="InterPro" id="IPR043130">
    <property type="entry name" value="CDP-OH_PTrfase_TM_dom"/>
</dbReference>
<dbReference type="Proteomes" id="UP000651517">
    <property type="component" value="Unassembled WGS sequence"/>
</dbReference>
<feature type="transmembrane region" description="Helical" evidence="3">
    <location>
        <begin position="88"/>
        <end position="109"/>
    </location>
</feature>
<dbReference type="Gene3D" id="1.20.120.1760">
    <property type="match status" value="1"/>
</dbReference>
<reference evidence="4 5" key="1">
    <citation type="submission" date="2020-08" db="EMBL/GenBank/DDBJ databases">
        <title>A Genomic Blueprint of the Chicken Gut Microbiome.</title>
        <authorList>
            <person name="Gilroy R."/>
            <person name="Ravi A."/>
            <person name="Getino M."/>
            <person name="Pursley I."/>
            <person name="Horton D.L."/>
            <person name="Alikhan N.-F."/>
            <person name="Baker D."/>
            <person name="Gharbi K."/>
            <person name="Hall N."/>
            <person name="Watson M."/>
            <person name="Adriaenssens E.M."/>
            <person name="Foster-Nyarko E."/>
            <person name="Jarju S."/>
            <person name="Secka A."/>
            <person name="Antonio M."/>
            <person name="Oren A."/>
            <person name="Chaudhuri R."/>
            <person name="La Ragione R.M."/>
            <person name="Hildebrand F."/>
            <person name="Pallen M.J."/>
        </authorList>
    </citation>
    <scope>NUCLEOTIDE SEQUENCE [LARGE SCALE GENOMIC DNA]</scope>
    <source>
        <strain evidence="4 5">Re57</strain>
    </source>
</reference>
<feature type="transmembrane region" description="Helical" evidence="3">
    <location>
        <begin position="58"/>
        <end position="82"/>
    </location>
</feature>
<dbReference type="InterPro" id="IPR048254">
    <property type="entry name" value="CDP_ALCOHOL_P_TRANSF_CS"/>
</dbReference>
<sequence length="238" mass="24292">MLMQRFIVIIILAAGLAVAGWLAASPVPIILAAGAGILGAWPVLACREATTASGTATSWHWADCVTCVRLAMLLIVIAAIAVHPGPGFGWLAVAIAIPMLALDLVDGLIARATATTAAGARFDERVDATVVLVLSVGLVPLYGAWCLISGLAHFAFRAGAAIRPAWNTELPPSWRRKTVAAFQGPLLLAAGSPPGLAVPAFGWACAIAAVASLLVSFALDIIALERGHAADPADGNPA</sequence>
<evidence type="ECO:0000313" key="4">
    <source>
        <dbReference type="EMBL" id="MBD8020628.1"/>
    </source>
</evidence>
<evidence type="ECO:0000256" key="2">
    <source>
        <dbReference type="RuleBase" id="RU003750"/>
    </source>
</evidence>
<comment type="caution">
    <text evidence="4">The sequence shown here is derived from an EMBL/GenBank/DDBJ whole genome shotgun (WGS) entry which is preliminary data.</text>
</comment>
<keyword evidence="5" id="KW-1185">Reference proteome</keyword>
<feature type="transmembrane region" description="Helical" evidence="3">
    <location>
        <begin position="196"/>
        <end position="219"/>
    </location>
</feature>
<accession>A0ABR8WUI9</accession>
<keyword evidence="3" id="KW-0472">Membrane</keyword>
<keyword evidence="1 2" id="KW-0808">Transferase</keyword>
<name>A0ABR8WUI9_9MICO</name>
<feature type="transmembrane region" description="Helical" evidence="3">
    <location>
        <begin position="130"/>
        <end position="156"/>
    </location>
</feature>
<feature type="transmembrane region" description="Helical" evidence="3">
    <location>
        <begin position="29"/>
        <end position="46"/>
    </location>
</feature>
<comment type="similarity">
    <text evidence="2">Belongs to the CDP-alcohol phosphatidyltransferase class-I family.</text>
</comment>
<organism evidence="4 5">
    <name type="scientific">Brevibacterium gallinarum</name>
    <dbReference type="NCBI Taxonomy" id="2762220"/>
    <lineage>
        <taxon>Bacteria</taxon>
        <taxon>Bacillati</taxon>
        <taxon>Actinomycetota</taxon>
        <taxon>Actinomycetes</taxon>
        <taxon>Micrococcales</taxon>
        <taxon>Brevibacteriaceae</taxon>
        <taxon>Brevibacterium</taxon>
    </lineage>
</organism>
<protein>
    <submittedName>
        <fullName evidence="4">CDP-alcohol phosphatidyltransferase family protein</fullName>
    </submittedName>
</protein>
<evidence type="ECO:0000313" key="5">
    <source>
        <dbReference type="Proteomes" id="UP000651517"/>
    </source>
</evidence>
<dbReference type="PROSITE" id="PS00379">
    <property type="entry name" value="CDP_ALCOHOL_P_TRANSF"/>
    <property type="match status" value="1"/>
</dbReference>